<dbReference type="Proteomes" id="UP001139502">
    <property type="component" value="Unassembled WGS sequence"/>
</dbReference>
<protein>
    <submittedName>
        <fullName evidence="1">DUF4192 domain-containing protein</fullName>
    </submittedName>
</protein>
<reference evidence="1" key="1">
    <citation type="submission" date="2022-06" db="EMBL/GenBank/DDBJ databases">
        <title>Rothia sp. isolated from sandalwood seedling.</title>
        <authorList>
            <person name="Tuikhar N."/>
            <person name="Kirdat K."/>
            <person name="Thorat V."/>
            <person name="Swetha P."/>
            <person name="Padma S."/>
            <person name="Sundararaj R."/>
            <person name="Yadav A."/>
        </authorList>
    </citation>
    <scope>NUCLEOTIDE SEQUENCE</scope>
    <source>
        <strain evidence="1">AR01</strain>
    </source>
</reference>
<dbReference type="InterPro" id="IPR025447">
    <property type="entry name" value="DUF4192"/>
</dbReference>
<comment type="caution">
    <text evidence="1">The sequence shown here is derived from an EMBL/GenBank/DDBJ whole genome shotgun (WGS) entry which is preliminary data.</text>
</comment>
<evidence type="ECO:0000313" key="1">
    <source>
        <dbReference type="EMBL" id="MCP3425555.1"/>
    </source>
</evidence>
<sequence length="467" mass="48101">MRFTSAPRAPRPVLTTPARSPEDIMAYMVHALGYWPDASLVAVATAGGELGPCLRVDLPHPVQGAGGWAAGLREALGSLAGWAPGRPVTTFFAAFTECGSDAAPARLSCGTHPGGRPPAPEPSACAEGAWRCGDRVVLGLLGAAAAATASGIAVADLWVVDRAGNRWGRLPAPGPGERLSDAARAEGTVDAILASPVGAALTAEGHVLRGRLDAVREHPFLPGPYRTLEMTGEASAERVAERVRAAARLLYAVDRSERRAGRDLLPAVRRLEAALASWERHPCAGRGVAGIAPALASPPGGAARRAGAGWRVRCGWCWTTRDSRPPSSARPSGFLGRAFVGASGHAGTRGRCAGRGGAGQASSRGADGAAGVRVLRGRGGARPSVVRLAGLRVVLTALGEALGEPAASRAALGNAYISWFAGLNSQADLYLEQAGAPAVGAGRAGLRRRMAERPLPEWLAHPRRHLP</sequence>
<accession>A0A9X2HCE7</accession>
<dbReference type="AlphaFoldDB" id="A0A9X2HCE7"/>
<dbReference type="RefSeq" id="WP_254165806.1">
    <property type="nucleotide sequence ID" value="NZ_JANAFB010000010.1"/>
</dbReference>
<dbReference type="EMBL" id="JANAFB010000010">
    <property type="protein sequence ID" value="MCP3425555.1"/>
    <property type="molecule type" value="Genomic_DNA"/>
</dbReference>
<name>A0A9X2HCE7_9MICC</name>
<proteinExistence type="predicted"/>
<organism evidence="1 2">
    <name type="scientific">Rothia santali</name>
    <dbReference type="NCBI Taxonomy" id="2949643"/>
    <lineage>
        <taxon>Bacteria</taxon>
        <taxon>Bacillati</taxon>
        <taxon>Actinomycetota</taxon>
        <taxon>Actinomycetes</taxon>
        <taxon>Micrococcales</taxon>
        <taxon>Micrococcaceae</taxon>
        <taxon>Rothia</taxon>
    </lineage>
</organism>
<keyword evidence="2" id="KW-1185">Reference proteome</keyword>
<gene>
    <name evidence="1" type="ORF">NBM05_05885</name>
</gene>
<dbReference type="Pfam" id="PF13830">
    <property type="entry name" value="DUF4192"/>
    <property type="match status" value="1"/>
</dbReference>
<evidence type="ECO:0000313" key="2">
    <source>
        <dbReference type="Proteomes" id="UP001139502"/>
    </source>
</evidence>